<organism evidence="15">
    <name type="scientific">Chromera velia CCMP2878</name>
    <dbReference type="NCBI Taxonomy" id="1169474"/>
    <lineage>
        <taxon>Eukaryota</taxon>
        <taxon>Sar</taxon>
        <taxon>Alveolata</taxon>
        <taxon>Colpodellida</taxon>
        <taxon>Chromeraceae</taxon>
        <taxon>Chromera</taxon>
    </lineage>
</organism>
<dbReference type="InterPro" id="IPR001881">
    <property type="entry name" value="EGF-like_Ca-bd_dom"/>
</dbReference>
<dbReference type="PhylomeDB" id="A0A0G4HMH3"/>
<keyword evidence="6" id="KW-0106">Calcium</keyword>
<dbReference type="InterPro" id="IPR009030">
    <property type="entry name" value="Growth_fac_rcpt_cys_sf"/>
</dbReference>
<feature type="chain" id="PRO_5005192160" evidence="12">
    <location>
        <begin position="24"/>
        <end position="803"/>
    </location>
</feature>
<evidence type="ECO:0000259" key="13">
    <source>
        <dbReference type="PROSITE" id="PS50026"/>
    </source>
</evidence>
<dbReference type="Gene3D" id="2.10.70.10">
    <property type="entry name" value="Complement Module, domain 1"/>
    <property type="match status" value="1"/>
</dbReference>
<reference evidence="15" key="1">
    <citation type="submission" date="2014-11" db="EMBL/GenBank/DDBJ databases">
        <authorList>
            <person name="Otto D Thomas"/>
            <person name="Naeem Raeece"/>
        </authorList>
    </citation>
    <scope>NUCLEOTIDE SEQUENCE</scope>
</reference>
<dbReference type="VEuPathDB" id="CryptoDB:Cvel_29158"/>
<dbReference type="GO" id="GO:0048513">
    <property type="term" value="P:animal organ development"/>
    <property type="evidence" value="ECO:0007669"/>
    <property type="project" value="UniProtKB-ARBA"/>
</dbReference>
<evidence type="ECO:0000259" key="14">
    <source>
        <dbReference type="PROSITE" id="PS50923"/>
    </source>
</evidence>
<dbReference type="InterPro" id="IPR000152">
    <property type="entry name" value="EGF-type_Asp/Asn_hydroxyl_site"/>
</dbReference>
<feature type="domain" description="EGF-like" evidence="13">
    <location>
        <begin position="290"/>
        <end position="333"/>
    </location>
</feature>
<keyword evidence="8" id="KW-0472">Membrane</keyword>
<name>A0A0G4HMH3_9ALVE</name>
<dbReference type="PROSITE" id="PS01187">
    <property type="entry name" value="EGF_CA"/>
    <property type="match status" value="2"/>
</dbReference>
<dbReference type="FunFam" id="2.10.25.10:FF:000202">
    <property type="entry name" value="Multiple epidermal growth factor-like domains 8"/>
    <property type="match status" value="1"/>
</dbReference>
<dbReference type="InterPro" id="IPR000742">
    <property type="entry name" value="EGF"/>
</dbReference>
<dbReference type="InterPro" id="IPR035976">
    <property type="entry name" value="Sushi/SCR/CCP_sf"/>
</dbReference>
<evidence type="ECO:0000313" key="15">
    <source>
        <dbReference type="EMBL" id="CEM45394.1"/>
    </source>
</evidence>
<dbReference type="InterPro" id="IPR049883">
    <property type="entry name" value="NOTCH1_EGF-like"/>
</dbReference>
<dbReference type="Gene3D" id="2.10.25.10">
    <property type="entry name" value="Laminin"/>
    <property type="match status" value="6"/>
</dbReference>
<keyword evidence="5" id="KW-0677">Repeat</keyword>
<protein>
    <submittedName>
        <fullName evidence="15">Uncharacterized protein</fullName>
    </submittedName>
</protein>
<keyword evidence="7" id="KW-1133">Transmembrane helix</keyword>
<dbReference type="GO" id="GO:0005509">
    <property type="term" value="F:calcium ion binding"/>
    <property type="evidence" value="ECO:0007669"/>
    <property type="project" value="InterPro"/>
</dbReference>
<keyword evidence="10" id="KW-0325">Glycoprotein</keyword>
<evidence type="ECO:0000256" key="7">
    <source>
        <dbReference type="ARBA" id="ARBA00022989"/>
    </source>
</evidence>
<dbReference type="PROSITE" id="PS01186">
    <property type="entry name" value="EGF_2"/>
    <property type="match status" value="5"/>
</dbReference>
<dbReference type="GO" id="GO:0048731">
    <property type="term" value="P:system development"/>
    <property type="evidence" value="ECO:0007669"/>
    <property type="project" value="UniProtKB-ARBA"/>
</dbReference>
<feature type="domain" description="EGF-like" evidence="13">
    <location>
        <begin position="249"/>
        <end position="289"/>
    </location>
</feature>
<evidence type="ECO:0000256" key="1">
    <source>
        <dbReference type="ARBA" id="ARBA00004479"/>
    </source>
</evidence>
<proteinExistence type="predicted"/>
<evidence type="ECO:0000256" key="2">
    <source>
        <dbReference type="ARBA" id="ARBA00022536"/>
    </source>
</evidence>
<dbReference type="FunFam" id="2.10.25.10:FF:000038">
    <property type="entry name" value="Fibrillin 2"/>
    <property type="match status" value="4"/>
</dbReference>
<evidence type="ECO:0000256" key="11">
    <source>
        <dbReference type="PROSITE-ProRule" id="PRU00076"/>
    </source>
</evidence>
<feature type="domain" description="EGF-like" evidence="13">
    <location>
        <begin position="334"/>
        <end position="374"/>
    </location>
</feature>
<comment type="caution">
    <text evidence="11">Lacks conserved residue(s) required for the propagation of feature annotation.</text>
</comment>
<evidence type="ECO:0000256" key="8">
    <source>
        <dbReference type="ARBA" id="ARBA00023136"/>
    </source>
</evidence>
<dbReference type="PROSITE" id="PS50923">
    <property type="entry name" value="SUSHI"/>
    <property type="match status" value="1"/>
</dbReference>
<dbReference type="Pfam" id="PF12947">
    <property type="entry name" value="EGF_3"/>
    <property type="match status" value="4"/>
</dbReference>
<sequence>MWAVLLALAIFGRLSLHATPTSAAQRQTTATQEPRVRTRSEASRVVATMGILVTVSLAATPTSAAQRQTTATQERRVRTRSEALRAAATLGILVTVFLATVRQSLGCSNAEGFGTAVASPPYTTTPMSAARRQTIATREHPAQTQWEASPAAATTGILVTVSLAAVDINECATTSDNCHTGALCSNTMGSFTCSCSDGFSGDGVSCSDIDECTTTADNCHIGASCSNTAGSFTCSCNDGYSGDGVSCSDVDECALSVDDCHVNANCSNTPTSFACDCNDGYSGDGLSCSDVNECTLNIDNCLADLGAICTNSFGSFECLCSPGFFSGGSTYCTDLDECAVSSHDCHADASCFNEVGSFTCACNSGFGGDGVQCFSTQTIACGTRISVSSLSALTEPGDFCNFLPLEPASLQRFTQPSVFLEGNQQRPNRTFHLSTCTNDTDFNSALSVTNYADDVCVGTATDVGSSGCPLRPDAAVFSFDPSSPTEIFDCRVTGEGSESGTYGLEIRSECACPANWTLEEDKCRQSVMLDECSTGVHLCSRRSDSLEPSGVFFTSNCTDSAGSYSCTCKWGYTDRTGVGTICEDQVCSNQPQTPANGALEFANPMRNAVTDSRVTVSCDPGFALDTSGGPQTISCEGTSPSTAAWPSHSFACNPVECTGDVPTQPEGGTMSGTPVNGLFWQATDTVSFSCNDGHLQVGVLELTCEGVEGANPASAVWPSHVADCARDAPEVPELGWMLPDSPPNGINWVNGDSVTFGCLGDTVLEGASSKQCIPSSASSAIWVPYSSGPPTCTGGWLAGWLGW</sequence>
<dbReference type="Pfam" id="PF07645">
    <property type="entry name" value="EGF_CA"/>
    <property type="match status" value="1"/>
</dbReference>
<dbReference type="SMART" id="SM00179">
    <property type="entry name" value="EGF_CA"/>
    <property type="match status" value="6"/>
</dbReference>
<keyword evidence="2 11" id="KW-0245">EGF-like domain</keyword>
<dbReference type="CDD" id="cd00054">
    <property type="entry name" value="EGF_CA"/>
    <property type="match status" value="5"/>
</dbReference>
<feature type="disulfide bond" evidence="11">
    <location>
        <begin position="301"/>
        <end position="318"/>
    </location>
</feature>
<dbReference type="PANTHER" id="PTHR24039">
    <property type="entry name" value="FIBRILLIN-RELATED"/>
    <property type="match status" value="1"/>
</dbReference>
<dbReference type="GO" id="GO:0016020">
    <property type="term" value="C:membrane"/>
    <property type="evidence" value="ECO:0007669"/>
    <property type="project" value="UniProtKB-SubCell"/>
</dbReference>
<feature type="domain" description="EGF-like" evidence="13">
    <location>
        <begin position="208"/>
        <end position="248"/>
    </location>
</feature>
<dbReference type="InterPro" id="IPR000436">
    <property type="entry name" value="Sushi_SCR_CCP_dom"/>
</dbReference>
<dbReference type="SMART" id="SM00032">
    <property type="entry name" value="CCP"/>
    <property type="match status" value="3"/>
</dbReference>
<evidence type="ECO:0000256" key="6">
    <source>
        <dbReference type="ARBA" id="ARBA00022837"/>
    </source>
</evidence>
<keyword evidence="3" id="KW-0812">Transmembrane</keyword>
<dbReference type="PANTHER" id="PTHR24039:SF58">
    <property type="entry name" value="EGF-LIKE DOMAIN-CONTAINING PROTEIN"/>
    <property type="match status" value="1"/>
</dbReference>
<dbReference type="PROSITE" id="PS50026">
    <property type="entry name" value="EGF_3"/>
    <property type="match status" value="5"/>
</dbReference>
<evidence type="ECO:0000256" key="4">
    <source>
        <dbReference type="ARBA" id="ARBA00022729"/>
    </source>
</evidence>
<feature type="domain" description="Sushi" evidence="14">
    <location>
        <begin position="585"/>
        <end position="654"/>
    </location>
</feature>
<evidence type="ECO:0000256" key="3">
    <source>
        <dbReference type="ARBA" id="ARBA00022692"/>
    </source>
</evidence>
<evidence type="ECO:0000256" key="5">
    <source>
        <dbReference type="ARBA" id="ARBA00022737"/>
    </source>
</evidence>
<accession>A0A0G4HMH3</accession>
<dbReference type="SUPFAM" id="SSF57196">
    <property type="entry name" value="EGF/Laminin"/>
    <property type="match status" value="2"/>
</dbReference>
<feature type="domain" description="EGF-like" evidence="13">
    <location>
        <begin position="167"/>
        <end position="207"/>
    </location>
</feature>
<evidence type="ECO:0000256" key="9">
    <source>
        <dbReference type="ARBA" id="ARBA00023157"/>
    </source>
</evidence>
<dbReference type="InterPro" id="IPR018097">
    <property type="entry name" value="EGF_Ca-bd_CS"/>
</dbReference>
<dbReference type="EMBL" id="CDMZ01003175">
    <property type="protein sequence ID" value="CEM45394.1"/>
    <property type="molecule type" value="Genomic_DNA"/>
</dbReference>
<dbReference type="SMART" id="SM00181">
    <property type="entry name" value="EGF"/>
    <property type="match status" value="6"/>
</dbReference>
<evidence type="ECO:0000256" key="12">
    <source>
        <dbReference type="SAM" id="SignalP"/>
    </source>
</evidence>
<dbReference type="SUPFAM" id="SSF57184">
    <property type="entry name" value="Growth factor receptor domain"/>
    <property type="match status" value="1"/>
</dbReference>
<keyword evidence="4 12" id="KW-0732">Signal</keyword>
<comment type="subcellular location">
    <subcellularLocation>
        <location evidence="1">Membrane</location>
        <topology evidence="1">Single-pass type I membrane protein</topology>
    </subcellularLocation>
</comment>
<dbReference type="PROSITE" id="PS00010">
    <property type="entry name" value="ASX_HYDROXYL"/>
    <property type="match status" value="5"/>
</dbReference>
<dbReference type="SUPFAM" id="SSF57535">
    <property type="entry name" value="Complement control module/SCR domain"/>
    <property type="match status" value="1"/>
</dbReference>
<evidence type="ECO:0000256" key="10">
    <source>
        <dbReference type="ARBA" id="ARBA00023180"/>
    </source>
</evidence>
<dbReference type="InterPro" id="IPR024731">
    <property type="entry name" value="NELL2-like_EGF"/>
</dbReference>
<feature type="signal peptide" evidence="12">
    <location>
        <begin position="1"/>
        <end position="23"/>
    </location>
</feature>
<keyword evidence="9 11" id="KW-1015">Disulfide bond</keyword>
<dbReference type="AlphaFoldDB" id="A0A0G4HMH3"/>
<gene>
    <name evidence="15" type="ORF">Cvel_29158</name>
</gene>